<evidence type="ECO:0008006" key="4">
    <source>
        <dbReference type="Google" id="ProtNLM"/>
    </source>
</evidence>
<keyword evidence="3" id="KW-1185">Reference proteome</keyword>
<dbReference type="STRING" id="29540.C481_12389"/>
<dbReference type="PATRIC" id="fig|29540.5.peg.2512"/>
<reference evidence="2 3" key="1">
    <citation type="journal article" date="2014" name="PLoS Genet.">
        <title>Phylogenetically driven sequencing of extremely halophilic archaea reveals strategies for static and dynamic osmo-response.</title>
        <authorList>
            <person name="Becker E.A."/>
            <person name="Seitzer P.M."/>
            <person name="Tritt A."/>
            <person name="Larsen D."/>
            <person name="Krusor M."/>
            <person name="Yao A.I."/>
            <person name="Wu D."/>
            <person name="Madern D."/>
            <person name="Eisen J.A."/>
            <person name="Darling A.E."/>
            <person name="Facciotti M.T."/>
        </authorList>
    </citation>
    <scope>NUCLEOTIDE SEQUENCE [LARGE SCALE GENOMIC DNA]</scope>
    <source>
        <strain evidence="2 3">DSM 12278</strain>
    </source>
</reference>
<feature type="compositionally biased region" description="Gly residues" evidence="1">
    <location>
        <begin position="116"/>
        <end position="131"/>
    </location>
</feature>
<dbReference type="EMBL" id="AOIO01000030">
    <property type="protein sequence ID" value="ELZ00446.1"/>
    <property type="molecule type" value="Genomic_DNA"/>
</dbReference>
<dbReference type="eggNOG" id="arCOG06238">
    <property type="taxonomic scope" value="Archaea"/>
</dbReference>
<comment type="caution">
    <text evidence="2">The sequence shown here is derived from an EMBL/GenBank/DDBJ whole genome shotgun (WGS) entry which is preliminary data.</text>
</comment>
<sequence length="194" mass="20349">MDQRLADSRFVEMALEVRPRLAEFDPLTDGVIAALALTLEATKHVSSPENMTILFPGGPESESMTDENEPDTAVDDNGDADANDGEEKSFRERVEEIREKRAEEGEGEGEPPESPFGGGGGGPGGMGGGGNPFAQMMGGMMGGGPGGPGGMGGGPGGSDEVGNEELVREVRQLRDEMRDQTRALKRIADAIEDN</sequence>
<protein>
    <recommendedName>
        <fullName evidence="4">Glycine-rich protein</fullName>
    </recommendedName>
</protein>
<feature type="compositionally biased region" description="Acidic residues" evidence="1">
    <location>
        <begin position="63"/>
        <end position="84"/>
    </location>
</feature>
<evidence type="ECO:0000256" key="1">
    <source>
        <dbReference type="SAM" id="MobiDB-lite"/>
    </source>
</evidence>
<feature type="compositionally biased region" description="Gly residues" evidence="1">
    <location>
        <begin position="139"/>
        <end position="159"/>
    </location>
</feature>
<feature type="compositionally biased region" description="Basic and acidic residues" evidence="1">
    <location>
        <begin position="85"/>
        <end position="104"/>
    </location>
</feature>
<evidence type="ECO:0000313" key="3">
    <source>
        <dbReference type="Proteomes" id="UP000011554"/>
    </source>
</evidence>
<organism evidence="2 3">
    <name type="scientific">Natrialba asiatica (strain ATCC 700177 / DSM 12278 / JCM 9576 / FERM P-10747 / NBRC 102637 / 172P1)</name>
    <dbReference type="NCBI Taxonomy" id="29540"/>
    <lineage>
        <taxon>Archaea</taxon>
        <taxon>Methanobacteriati</taxon>
        <taxon>Methanobacteriota</taxon>
        <taxon>Stenosarchaea group</taxon>
        <taxon>Halobacteria</taxon>
        <taxon>Halobacteriales</taxon>
        <taxon>Natrialbaceae</taxon>
        <taxon>Natrialba</taxon>
    </lineage>
</organism>
<evidence type="ECO:0000313" key="2">
    <source>
        <dbReference type="EMBL" id="ELZ00446.1"/>
    </source>
</evidence>
<name>M0ANZ2_NATA1</name>
<dbReference type="Proteomes" id="UP000011554">
    <property type="component" value="Unassembled WGS sequence"/>
</dbReference>
<accession>M0ANZ2</accession>
<gene>
    <name evidence="2" type="ORF">C481_12389</name>
</gene>
<feature type="region of interest" description="Disordered" evidence="1">
    <location>
        <begin position="50"/>
        <end position="165"/>
    </location>
</feature>
<dbReference type="AlphaFoldDB" id="M0ANZ2"/>
<proteinExistence type="predicted"/>